<name>A0A8H7SA53_9FUNG</name>
<evidence type="ECO:0000313" key="1">
    <source>
        <dbReference type="EMBL" id="KAG2225700.1"/>
    </source>
</evidence>
<dbReference type="Gene3D" id="1.25.40.10">
    <property type="entry name" value="Tetratricopeptide repeat domain"/>
    <property type="match status" value="1"/>
</dbReference>
<dbReference type="SUPFAM" id="SSF48452">
    <property type="entry name" value="TPR-like"/>
    <property type="match status" value="1"/>
</dbReference>
<evidence type="ECO:0000313" key="2">
    <source>
        <dbReference type="Proteomes" id="UP000646827"/>
    </source>
</evidence>
<dbReference type="InterPro" id="IPR032675">
    <property type="entry name" value="LRR_dom_sf"/>
</dbReference>
<dbReference type="EMBL" id="JAEPRB010000025">
    <property type="protein sequence ID" value="KAG2225700.1"/>
    <property type="molecule type" value="Genomic_DNA"/>
</dbReference>
<dbReference type="OrthoDB" id="2290794at2759"/>
<protein>
    <recommendedName>
        <fullName evidence="3">F-box domain-containing protein</fullName>
    </recommendedName>
</protein>
<dbReference type="SUPFAM" id="SSF52047">
    <property type="entry name" value="RNI-like"/>
    <property type="match status" value="2"/>
</dbReference>
<dbReference type="AlphaFoldDB" id="A0A8H7SA53"/>
<evidence type="ECO:0008006" key="3">
    <source>
        <dbReference type="Google" id="ProtNLM"/>
    </source>
</evidence>
<comment type="caution">
    <text evidence="1">The sequence shown here is derived from an EMBL/GenBank/DDBJ whole genome shotgun (WGS) entry which is preliminary data.</text>
</comment>
<dbReference type="InterPro" id="IPR011990">
    <property type="entry name" value="TPR-like_helical_dom_sf"/>
</dbReference>
<dbReference type="InterPro" id="IPR036047">
    <property type="entry name" value="F-box-like_dom_sf"/>
</dbReference>
<accession>A0A8H7SA53</accession>
<sequence>MNNNITITTTAAAAAAATTSVLAPKRLTCLTTLFLELVQNLNNAIDKHDYTKVIDYTTLGIDQLLSKQRIILLDARAYAYSMQSQPDSAIVDAHRMIGHASMSPDGYFRKANVFTMYGKQLQAIEASERIMAQKRNKSQIDFITMLPADIVNVEIIPFFSSSTKAACLTVSKSWRRIIVDCSTLWEQLSVNDNDQETMQLFGMVPIIGCHVNQLSINAKLMTILTACFQFMKDGHFSKMKTLEIQGIGNNNQQEGLQGARIMIGFWKVRQTLTTLDINVGDSTSSVKLVDILLTCTNLVNLKFTTTYPLTLLLGNFSTMEQHSSLIDLEIKSKAITGSDIGILLQRCEQLRRLVLDTCDESVFDVINRYTPNLEILAYNTNFDIEQLQQSGSGNISEAELQNLYITHPDFTLNNIKNLTFWSCTGAQQFIVRSIRNTNTLRHLCVINVHDMDGLIETLMIMPPLLTLKFWDVNSITGRSSLIRLFERYARAVKKSHLTLNQAYFGFCDIISDEILSALTAINTLQKITFRQLINVSGGGINSMFDKLKSQLTYVSLENMNSITDDTIIVIGSLKKLNYLNLSALDYVTDKGIYELLGRLSPMLLSTLHLFLLPIPDKV</sequence>
<proteinExistence type="predicted"/>
<gene>
    <name evidence="1" type="ORF">INT45_012172</name>
</gene>
<dbReference type="SUPFAM" id="SSF81383">
    <property type="entry name" value="F-box domain"/>
    <property type="match status" value="1"/>
</dbReference>
<dbReference type="PANTHER" id="PTHR13318:SF95">
    <property type="entry name" value="F-BOX PROTEIN YLR352W"/>
    <property type="match status" value="1"/>
</dbReference>
<dbReference type="GO" id="GO:0031146">
    <property type="term" value="P:SCF-dependent proteasomal ubiquitin-dependent protein catabolic process"/>
    <property type="evidence" value="ECO:0007669"/>
    <property type="project" value="TreeGrafter"/>
</dbReference>
<dbReference type="Gene3D" id="1.20.1280.50">
    <property type="match status" value="1"/>
</dbReference>
<reference evidence="1 2" key="1">
    <citation type="submission" date="2020-12" db="EMBL/GenBank/DDBJ databases">
        <title>Metabolic potential, ecology and presence of endohyphal bacteria is reflected in genomic diversity of Mucoromycotina.</title>
        <authorList>
            <person name="Muszewska A."/>
            <person name="Okrasinska A."/>
            <person name="Steczkiewicz K."/>
            <person name="Drgas O."/>
            <person name="Orlowska M."/>
            <person name="Perlinska-Lenart U."/>
            <person name="Aleksandrzak-Piekarczyk T."/>
            <person name="Szatraj K."/>
            <person name="Zielenkiewicz U."/>
            <person name="Pilsyk S."/>
            <person name="Malc E."/>
            <person name="Mieczkowski P."/>
            <person name="Kruszewska J.S."/>
            <person name="Biernat P."/>
            <person name="Pawlowska J."/>
        </authorList>
    </citation>
    <scope>NUCLEOTIDE SEQUENCE [LARGE SCALE GENOMIC DNA]</scope>
    <source>
        <strain evidence="1 2">CBS 142.35</strain>
    </source>
</reference>
<dbReference type="PANTHER" id="PTHR13318">
    <property type="entry name" value="PARTNER OF PAIRED, ISOFORM B-RELATED"/>
    <property type="match status" value="1"/>
</dbReference>
<dbReference type="GO" id="GO:0019005">
    <property type="term" value="C:SCF ubiquitin ligase complex"/>
    <property type="evidence" value="ECO:0007669"/>
    <property type="project" value="TreeGrafter"/>
</dbReference>
<dbReference type="Gene3D" id="3.80.10.10">
    <property type="entry name" value="Ribonuclease Inhibitor"/>
    <property type="match status" value="1"/>
</dbReference>
<organism evidence="1 2">
    <name type="scientific">Circinella minor</name>
    <dbReference type="NCBI Taxonomy" id="1195481"/>
    <lineage>
        <taxon>Eukaryota</taxon>
        <taxon>Fungi</taxon>
        <taxon>Fungi incertae sedis</taxon>
        <taxon>Mucoromycota</taxon>
        <taxon>Mucoromycotina</taxon>
        <taxon>Mucoromycetes</taxon>
        <taxon>Mucorales</taxon>
        <taxon>Lichtheimiaceae</taxon>
        <taxon>Circinella</taxon>
    </lineage>
</organism>
<dbReference type="Proteomes" id="UP000646827">
    <property type="component" value="Unassembled WGS sequence"/>
</dbReference>
<keyword evidence="2" id="KW-1185">Reference proteome</keyword>